<reference evidence="1" key="1">
    <citation type="submission" date="2017-07" db="EMBL/GenBank/DDBJ databases">
        <title>Taro Niue Genome Assembly and Annotation.</title>
        <authorList>
            <person name="Atibalentja N."/>
            <person name="Keating K."/>
            <person name="Fields C.J."/>
        </authorList>
    </citation>
    <scope>NUCLEOTIDE SEQUENCE</scope>
    <source>
        <strain evidence="1">Niue_2</strain>
        <tissue evidence="1">Leaf</tissue>
    </source>
</reference>
<proteinExistence type="predicted"/>
<keyword evidence="2" id="KW-1185">Reference proteome</keyword>
<accession>A0A843XKP6</accession>
<gene>
    <name evidence="1" type="ORF">Taro_052643</name>
</gene>
<name>A0A843XKP6_COLES</name>
<evidence type="ECO:0000313" key="2">
    <source>
        <dbReference type="Proteomes" id="UP000652761"/>
    </source>
</evidence>
<evidence type="ECO:0000313" key="1">
    <source>
        <dbReference type="EMBL" id="MQM19635.1"/>
    </source>
</evidence>
<comment type="caution">
    <text evidence="1">The sequence shown here is derived from an EMBL/GenBank/DDBJ whole genome shotgun (WGS) entry which is preliminary data.</text>
</comment>
<sequence>MVRYSQELLMRALPLFEIASKRVVFMSLDEEDAMELTYYMVMLKEQSLTQVYIDVQWACSYVLYIMGGL</sequence>
<organism evidence="1 2">
    <name type="scientific">Colocasia esculenta</name>
    <name type="common">Wild taro</name>
    <name type="synonym">Arum esculentum</name>
    <dbReference type="NCBI Taxonomy" id="4460"/>
    <lineage>
        <taxon>Eukaryota</taxon>
        <taxon>Viridiplantae</taxon>
        <taxon>Streptophyta</taxon>
        <taxon>Embryophyta</taxon>
        <taxon>Tracheophyta</taxon>
        <taxon>Spermatophyta</taxon>
        <taxon>Magnoliopsida</taxon>
        <taxon>Liliopsida</taxon>
        <taxon>Araceae</taxon>
        <taxon>Aroideae</taxon>
        <taxon>Colocasieae</taxon>
        <taxon>Colocasia</taxon>
    </lineage>
</organism>
<protein>
    <submittedName>
        <fullName evidence="1">Uncharacterized protein</fullName>
    </submittedName>
</protein>
<dbReference type="AlphaFoldDB" id="A0A843XKP6"/>
<dbReference type="OrthoDB" id="1922544at2759"/>
<dbReference type="Proteomes" id="UP000652761">
    <property type="component" value="Unassembled WGS sequence"/>
</dbReference>
<dbReference type="EMBL" id="NMUH01009073">
    <property type="protein sequence ID" value="MQM19635.1"/>
    <property type="molecule type" value="Genomic_DNA"/>
</dbReference>